<dbReference type="AlphaFoldDB" id="A0A2N9ASN5"/>
<dbReference type="EMBL" id="LT962688">
    <property type="protein sequence ID" value="SOR30371.1"/>
    <property type="molecule type" value="Genomic_DNA"/>
</dbReference>
<feature type="region of interest" description="Disordered" evidence="1">
    <location>
        <begin position="1"/>
        <end position="20"/>
    </location>
</feature>
<dbReference type="Proteomes" id="UP000233769">
    <property type="component" value="Chromosome tk0001"/>
</dbReference>
<accession>A0A2N9ASN5</accession>
<evidence type="ECO:0000256" key="1">
    <source>
        <dbReference type="SAM" id="MobiDB-lite"/>
    </source>
</evidence>
<sequence length="20" mass="1921">MSRLLAGAGEGPGAPLPTLI</sequence>
<evidence type="ECO:0000313" key="3">
    <source>
        <dbReference type="Proteomes" id="UP000233769"/>
    </source>
</evidence>
<reference evidence="3" key="1">
    <citation type="submission" date="2017-10" db="EMBL/GenBank/DDBJ databases">
        <authorList>
            <person name="Regsiter A."/>
            <person name="William W."/>
        </authorList>
    </citation>
    <scope>NUCLEOTIDE SEQUENCE [LARGE SCALE GENOMIC DNA]</scope>
</reference>
<gene>
    <name evidence="2" type="ORF">TK0001_3769</name>
</gene>
<protein>
    <submittedName>
        <fullName evidence="2">Uncharacterized protein</fullName>
    </submittedName>
</protein>
<organism evidence="2 3">
    <name type="scientific">Methylorubrum extorquens</name>
    <name type="common">Methylobacterium dichloromethanicum</name>
    <name type="synonym">Methylobacterium extorquens</name>
    <dbReference type="NCBI Taxonomy" id="408"/>
    <lineage>
        <taxon>Bacteria</taxon>
        <taxon>Pseudomonadati</taxon>
        <taxon>Pseudomonadota</taxon>
        <taxon>Alphaproteobacteria</taxon>
        <taxon>Hyphomicrobiales</taxon>
        <taxon>Methylobacteriaceae</taxon>
        <taxon>Methylorubrum</taxon>
    </lineage>
</organism>
<name>A0A2N9ASN5_METEX</name>
<evidence type="ECO:0000313" key="2">
    <source>
        <dbReference type="EMBL" id="SOR30371.1"/>
    </source>
</evidence>
<proteinExistence type="predicted"/>